<evidence type="ECO:0000313" key="1">
    <source>
        <dbReference type="EMBL" id="KAK3800006.1"/>
    </source>
</evidence>
<proteinExistence type="predicted"/>
<gene>
    <name evidence="1" type="ORF">RRG08_035605</name>
</gene>
<organism evidence="1 2">
    <name type="scientific">Elysia crispata</name>
    <name type="common">lettuce slug</name>
    <dbReference type="NCBI Taxonomy" id="231223"/>
    <lineage>
        <taxon>Eukaryota</taxon>
        <taxon>Metazoa</taxon>
        <taxon>Spiralia</taxon>
        <taxon>Lophotrochozoa</taxon>
        <taxon>Mollusca</taxon>
        <taxon>Gastropoda</taxon>
        <taxon>Heterobranchia</taxon>
        <taxon>Euthyneura</taxon>
        <taxon>Panpulmonata</taxon>
        <taxon>Sacoglossa</taxon>
        <taxon>Placobranchoidea</taxon>
        <taxon>Plakobranchidae</taxon>
        <taxon>Elysia</taxon>
    </lineage>
</organism>
<reference evidence="1" key="1">
    <citation type="journal article" date="2023" name="G3 (Bethesda)">
        <title>A reference genome for the long-term kleptoplast-retaining sea slug Elysia crispata morphotype clarki.</title>
        <authorList>
            <person name="Eastman K.E."/>
            <person name="Pendleton A.L."/>
            <person name="Shaikh M.A."/>
            <person name="Suttiyut T."/>
            <person name="Ogas R."/>
            <person name="Tomko P."/>
            <person name="Gavelis G."/>
            <person name="Widhalm J.R."/>
            <person name="Wisecaver J.H."/>
        </authorList>
    </citation>
    <scope>NUCLEOTIDE SEQUENCE</scope>
    <source>
        <strain evidence="1">ECLA1</strain>
    </source>
</reference>
<evidence type="ECO:0000313" key="2">
    <source>
        <dbReference type="Proteomes" id="UP001283361"/>
    </source>
</evidence>
<accession>A0AAE1B6Y7</accession>
<dbReference type="PANTHER" id="PTHR46601">
    <property type="entry name" value="ULP_PROTEASE DOMAIN-CONTAINING PROTEIN"/>
    <property type="match status" value="1"/>
</dbReference>
<comment type="caution">
    <text evidence="1">The sequence shown here is derived from an EMBL/GenBank/DDBJ whole genome shotgun (WGS) entry which is preliminary data.</text>
</comment>
<keyword evidence="2" id="KW-1185">Reference proteome</keyword>
<dbReference type="EMBL" id="JAWDGP010000505">
    <property type="protein sequence ID" value="KAK3800006.1"/>
    <property type="molecule type" value="Genomic_DNA"/>
</dbReference>
<dbReference type="AlphaFoldDB" id="A0AAE1B6Y7"/>
<dbReference type="PANTHER" id="PTHR46601:SF1">
    <property type="entry name" value="ADF-H DOMAIN-CONTAINING PROTEIN"/>
    <property type="match status" value="1"/>
</dbReference>
<protein>
    <submittedName>
        <fullName evidence="1">Uncharacterized protein</fullName>
    </submittedName>
</protein>
<name>A0AAE1B6Y7_9GAST</name>
<sequence length="449" mass="51528">MKESLVNKNSSPNLHLLLNELESSVQKGPRNKTCSKKRKIKDSVIKTKIMDFFIEESVDLHGLKHYSKRLKKQKRILTEPISTLYRKFCSHFPDIRVSKRTFFRCRPGFVMSMKNQKFIQCLCETCENARLKLNALKVSGALITNLTEALYEALCAKSNGWWKPECVARKCKNCGLHLLQEKLSSWCDVNASITFKEWKQVFHPKYKVNRMELLETVSAKQLINLLMADLNSLALNIFTANWQRFQFKALKNDVPSDVAVIVADFAENHTCRHQREVASAHWSYNQVTVHPVVVYQRCPQCNAKITAYHVFVSDDLIHDSNFVFHVLHNVMSETSASKYVIFSDNCSVQYKSKLPFHHMSKLANSFQFERCYFGERHGKRECDLCGGMIKSFLTQAVASGKAVLRNAEEVLSLLKSQLSLDNIDCSHIVRSFHLVQESSVDRTLSSTSL</sequence>
<dbReference type="Proteomes" id="UP001283361">
    <property type="component" value="Unassembled WGS sequence"/>
</dbReference>